<feature type="chain" id="PRO_5047543764" description="Ig-like domain-containing protein" evidence="1">
    <location>
        <begin position="22"/>
        <end position="1190"/>
    </location>
</feature>
<sequence length="1190" mass="119222">MKKIILLFFIFLNINSVFSQATCASTSPICSGNIAPQPSLVGPNLGSPGCLGSAPNGNWYTFQVGFAGDLIFNLHQGNNAPLYNNLDIDFICWGPFTDAQIASGAACNSLADLTAPATPNNIVDCSYSGSATETILIPNANPGSNYILLITNFSGQPGLFVMEQTNSTAPGSGSTNCDVVCGVNLGPTSTSIYPSPPQTNTVSICDAAISTQTLHCNFENPPVNQNSLAYQWYLNGVLQPAFTTKSITVNQSGTWRVVVTHPDCGTPSEDSVIISFGSTPVLNNPGTQQGALGDCSPTFNLTALIPSILAPLNPANFTVDFFDDFGASLIYSFPVTGQITNPSAYQPNPLVDTTIYVRARNNTSSECVDSDDISFLLDIRCLASATGNTICPGNFGELTFTGAPGTVVTFTEGSNVYTTPPIGPSGQYVWTTPFPLTSTTIYNLTNAAVGTSNTPLTSTATITVLNTNTVSASSSNPTLCINTPLTPIITHTTTNATGIGTPTGLPLGVNAIWTSNTIEISGTPSVSGVFNYSIPLTGGCSGGTATGVITVNANNTVSAASSSPTLCVNTTLATPITHTTTGATGIGTPTGLPTGVSASWSSDTITISGTPSVSGVFNYSIPLTGGCGAFNATGTINVITTNTVTSASSTPTVCLNSTLTTITHTTSGATGIGAATGLPAGVVASWSGNTIEINGSPSATGIFNYSIPLTGGCGSVNATGTITVNLVNTVSSATSPTLCINTALSITHNTTGATGIGTPTGLPAGVIASWNSNIITISGSPSASGTFNYDIPLTGGCGTLSATGTIIVTPDNTVTPASATPTLCINTVLPTISHTTTGATGIGMATGLPTGVTASWSGNTIQITGSPSTAGVFNYTIPLTGGCGSINATGTITVNPDNTVSVASASPTLCVNTLLMPAITHNTTGATGIGTVTGLPAGMTASWSVNQIVISGTPSVSGTFNYDIPLTGGCGTFSAVGTITVNPNNTVTAASTTPTLCINTALVTPINHTTTGATGIGIPTGLPSGVTASWASNTITITGTPTVSGIFNYSIPLTGGCGGIATGTITVTPNNTVTAASSSPIVCVNNSLTVTHTTTGATGIGTPTGLPAGVFASWTSDQITISGIATVTGVFNYNIPLTGGCGSFSAIGTITVNPNNTVSPASSSPVLCVNTNLPIITHTTTGATGIGTPT</sequence>
<dbReference type="RefSeq" id="WP_166076074.1">
    <property type="nucleotide sequence ID" value="NZ_JAAJBT010000001.1"/>
</dbReference>
<accession>A0ABX0I688</accession>
<dbReference type="Proteomes" id="UP000800984">
    <property type="component" value="Unassembled WGS sequence"/>
</dbReference>
<gene>
    <name evidence="3" type="ORF">G4D72_02860</name>
</gene>
<feature type="domain" description="Ig-like" evidence="2">
    <location>
        <begin position="187"/>
        <end position="275"/>
    </location>
</feature>
<comment type="caution">
    <text evidence="3">The sequence shown here is derived from an EMBL/GenBank/DDBJ whole genome shotgun (WGS) entry which is preliminary data.</text>
</comment>
<keyword evidence="4" id="KW-1185">Reference proteome</keyword>
<evidence type="ECO:0000313" key="3">
    <source>
        <dbReference type="EMBL" id="NHM01045.1"/>
    </source>
</evidence>
<evidence type="ECO:0000259" key="2">
    <source>
        <dbReference type="PROSITE" id="PS50835"/>
    </source>
</evidence>
<proteinExistence type="predicted"/>
<keyword evidence="1" id="KW-0732">Signal</keyword>
<feature type="signal peptide" evidence="1">
    <location>
        <begin position="1"/>
        <end position="21"/>
    </location>
</feature>
<protein>
    <recommendedName>
        <fullName evidence="2">Ig-like domain-containing protein</fullName>
    </recommendedName>
</protein>
<reference evidence="3 4" key="1">
    <citation type="submission" date="2020-02" db="EMBL/GenBank/DDBJ databases">
        <authorList>
            <person name="Chen W.-M."/>
        </authorList>
    </citation>
    <scope>NUCLEOTIDE SEQUENCE [LARGE SCALE GENOMIC DNA]</scope>
    <source>
        <strain evidence="3 4">KDG-16</strain>
    </source>
</reference>
<evidence type="ECO:0000313" key="4">
    <source>
        <dbReference type="Proteomes" id="UP000800984"/>
    </source>
</evidence>
<name>A0ABX0I688_9FLAO</name>
<dbReference type="EMBL" id="JAAJBT010000001">
    <property type="protein sequence ID" value="NHM01045.1"/>
    <property type="molecule type" value="Genomic_DNA"/>
</dbReference>
<evidence type="ECO:0000256" key="1">
    <source>
        <dbReference type="SAM" id="SignalP"/>
    </source>
</evidence>
<dbReference type="PROSITE" id="PS50835">
    <property type="entry name" value="IG_LIKE"/>
    <property type="match status" value="1"/>
</dbReference>
<organism evidence="3 4">
    <name type="scientific">Flavobacterium difficile</name>
    <dbReference type="NCBI Taxonomy" id="2709659"/>
    <lineage>
        <taxon>Bacteria</taxon>
        <taxon>Pseudomonadati</taxon>
        <taxon>Bacteroidota</taxon>
        <taxon>Flavobacteriia</taxon>
        <taxon>Flavobacteriales</taxon>
        <taxon>Flavobacteriaceae</taxon>
        <taxon>Flavobacterium</taxon>
    </lineage>
</organism>
<dbReference type="InterPro" id="IPR007110">
    <property type="entry name" value="Ig-like_dom"/>
</dbReference>
<feature type="non-terminal residue" evidence="3">
    <location>
        <position position="1190"/>
    </location>
</feature>